<dbReference type="InterPro" id="IPR038696">
    <property type="entry name" value="IalB_sf"/>
</dbReference>
<dbReference type="RefSeq" id="WP_376886005.1">
    <property type="nucleotide sequence ID" value="NZ_JBHUNN010000002.1"/>
</dbReference>
<reference evidence="2 3" key="1">
    <citation type="submission" date="2019-03" db="EMBL/GenBank/DDBJ databases">
        <title>Genomic Encyclopedia of Type Strains, Phase IV (KMG-IV): sequencing the most valuable type-strain genomes for metagenomic binning, comparative biology and taxonomic classification.</title>
        <authorList>
            <person name="Goeker M."/>
        </authorList>
    </citation>
    <scope>NUCLEOTIDE SEQUENCE [LARGE SCALE GENOMIC DNA]</scope>
    <source>
        <strain evidence="2 3">DSM 22958</strain>
    </source>
</reference>
<name>A0A4R2GYJ6_9HYPH</name>
<evidence type="ECO:0000313" key="3">
    <source>
        <dbReference type="Proteomes" id="UP000294881"/>
    </source>
</evidence>
<feature type="chain" id="PRO_5020512839" evidence="1">
    <location>
        <begin position="49"/>
        <end position="190"/>
    </location>
</feature>
<evidence type="ECO:0000256" key="1">
    <source>
        <dbReference type="SAM" id="SignalP"/>
    </source>
</evidence>
<proteinExistence type="predicted"/>
<organism evidence="2 3">
    <name type="scientific">Camelimonas lactis</name>
    <dbReference type="NCBI Taxonomy" id="659006"/>
    <lineage>
        <taxon>Bacteria</taxon>
        <taxon>Pseudomonadati</taxon>
        <taxon>Pseudomonadota</taxon>
        <taxon>Alphaproteobacteria</taxon>
        <taxon>Hyphomicrobiales</taxon>
        <taxon>Chelatococcaceae</taxon>
        <taxon>Camelimonas</taxon>
    </lineage>
</organism>
<dbReference type="Gene3D" id="2.60.40.1880">
    <property type="entry name" value="Invasion associated locus B (IalB) protein"/>
    <property type="match status" value="1"/>
</dbReference>
<comment type="caution">
    <text evidence="2">The sequence shown here is derived from an EMBL/GenBank/DDBJ whole genome shotgun (WGS) entry which is preliminary data.</text>
</comment>
<protein>
    <submittedName>
        <fullName evidence="2">Invasion protein IalB</fullName>
    </submittedName>
</protein>
<dbReference type="Proteomes" id="UP000294881">
    <property type="component" value="Unassembled WGS sequence"/>
</dbReference>
<dbReference type="EMBL" id="SLWL01000001">
    <property type="protein sequence ID" value="TCO16154.1"/>
    <property type="molecule type" value="Genomic_DNA"/>
</dbReference>
<gene>
    <name evidence="2" type="ORF">EV666_101405</name>
</gene>
<evidence type="ECO:0000313" key="2">
    <source>
        <dbReference type="EMBL" id="TCO16154.1"/>
    </source>
</evidence>
<dbReference type="Pfam" id="PF06776">
    <property type="entry name" value="IalB"/>
    <property type="match status" value="1"/>
</dbReference>
<sequence>MTDAFVGRRNMGLLRATPGRAGRALFTRAAMVIATVAALAAGTGPVQAQGVVKQSFGDWQLRCEKPAGASADQCALVQNVAASDRPNVTLLVIVLNTADGKGRLLRVLAPLGVLLPAGLGLKIDQSDVGRAGFVRCLPTGCVAEVVMDDNLVNRLKAGKIGTFVVFQTPEEGIGVPVTLGGLDKGLEALK</sequence>
<dbReference type="AlphaFoldDB" id="A0A4R2GYJ6"/>
<accession>A0A4R2GYJ6</accession>
<keyword evidence="3" id="KW-1185">Reference proteome</keyword>
<feature type="signal peptide" evidence="1">
    <location>
        <begin position="1"/>
        <end position="48"/>
    </location>
</feature>
<keyword evidence="1" id="KW-0732">Signal</keyword>
<dbReference type="InterPro" id="IPR010642">
    <property type="entry name" value="Invasion_prot_B"/>
</dbReference>